<feature type="transmembrane region" description="Helical" evidence="1">
    <location>
        <begin position="47"/>
        <end position="66"/>
    </location>
</feature>
<proteinExistence type="predicted"/>
<name>A0A2Z7AG45_9LAMI</name>
<dbReference type="AlphaFoldDB" id="A0A2Z7AG45"/>
<evidence type="ECO:0000313" key="2">
    <source>
        <dbReference type="EMBL" id="KZV20636.1"/>
    </source>
</evidence>
<sequence length="290" mass="32049">MERYTADLFLEVRTSMSYISPSSTSEGSTRRFDLTTRVQTRSHNQQLLFNSCSLSCCLFFVTTLHATAVSLLTGYFAPGCHASLLLLFLRLDTMSTGYAIALKLATGSTVARDWYIILRLDAYQQLVYCSSRLNIKLCRINLFKRHRLLCILDCLNITPLLSTGCTSYLLVLSAKPSAEFFCFALLLNLSLQEPSAESYEGKMLSYQLMQTISFCNRQLQTPTTGCTATGYFLYDVASSLALLFITTDSSSSTADCEVTADSSNLPSQVMKEKEKMASAINGLRVPSPAG</sequence>
<dbReference type="EMBL" id="KV015595">
    <property type="protein sequence ID" value="KZV20636.1"/>
    <property type="molecule type" value="Genomic_DNA"/>
</dbReference>
<evidence type="ECO:0000256" key="1">
    <source>
        <dbReference type="SAM" id="Phobius"/>
    </source>
</evidence>
<reference evidence="2 3" key="1">
    <citation type="journal article" date="2015" name="Proc. Natl. Acad. Sci. U.S.A.">
        <title>The resurrection genome of Boea hygrometrica: A blueprint for survival of dehydration.</title>
        <authorList>
            <person name="Xiao L."/>
            <person name="Yang G."/>
            <person name="Zhang L."/>
            <person name="Yang X."/>
            <person name="Zhao S."/>
            <person name="Ji Z."/>
            <person name="Zhou Q."/>
            <person name="Hu M."/>
            <person name="Wang Y."/>
            <person name="Chen M."/>
            <person name="Xu Y."/>
            <person name="Jin H."/>
            <person name="Xiao X."/>
            <person name="Hu G."/>
            <person name="Bao F."/>
            <person name="Hu Y."/>
            <person name="Wan P."/>
            <person name="Li L."/>
            <person name="Deng X."/>
            <person name="Kuang T."/>
            <person name="Xiang C."/>
            <person name="Zhu J.K."/>
            <person name="Oliver M.J."/>
            <person name="He Y."/>
        </authorList>
    </citation>
    <scope>NUCLEOTIDE SEQUENCE [LARGE SCALE GENOMIC DNA]</scope>
    <source>
        <strain evidence="3">cv. XS01</strain>
    </source>
</reference>
<organism evidence="2 3">
    <name type="scientific">Dorcoceras hygrometricum</name>
    <dbReference type="NCBI Taxonomy" id="472368"/>
    <lineage>
        <taxon>Eukaryota</taxon>
        <taxon>Viridiplantae</taxon>
        <taxon>Streptophyta</taxon>
        <taxon>Embryophyta</taxon>
        <taxon>Tracheophyta</taxon>
        <taxon>Spermatophyta</taxon>
        <taxon>Magnoliopsida</taxon>
        <taxon>eudicotyledons</taxon>
        <taxon>Gunneridae</taxon>
        <taxon>Pentapetalae</taxon>
        <taxon>asterids</taxon>
        <taxon>lamiids</taxon>
        <taxon>Lamiales</taxon>
        <taxon>Gesneriaceae</taxon>
        <taxon>Didymocarpoideae</taxon>
        <taxon>Trichosporeae</taxon>
        <taxon>Loxocarpinae</taxon>
        <taxon>Dorcoceras</taxon>
    </lineage>
</organism>
<keyword evidence="1" id="KW-1133">Transmembrane helix</keyword>
<dbReference type="Proteomes" id="UP000250235">
    <property type="component" value="Unassembled WGS sequence"/>
</dbReference>
<evidence type="ECO:0000313" key="3">
    <source>
        <dbReference type="Proteomes" id="UP000250235"/>
    </source>
</evidence>
<protein>
    <submittedName>
        <fullName evidence="2">Uncharacterized protein</fullName>
    </submittedName>
</protein>
<keyword evidence="3" id="KW-1185">Reference proteome</keyword>
<keyword evidence="1" id="KW-0472">Membrane</keyword>
<keyword evidence="1" id="KW-0812">Transmembrane</keyword>
<gene>
    <name evidence="2" type="ORF">F511_31119</name>
</gene>
<accession>A0A2Z7AG45</accession>